<dbReference type="PANTHER" id="PTHR10629">
    <property type="entry name" value="CYTOSINE-SPECIFIC METHYLTRANSFERASE"/>
    <property type="match status" value="1"/>
</dbReference>
<dbReference type="Pfam" id="PF00145">
    <property type="entry name" value="DNA_methylase"/>
    <property type="match status" value="1"/>
</dbReference>
<dbReference type="EC" id="2.1.1.37" evidence="1"/>
<keyword evidence="7" id="KW-1185">Reference proteome</keyword>
<evidence type="ECO:0000256" key="1">
    <source>
        <dbReference type="ARBA" id="ARBA00011975"/>
    </source>
</evidence>
<keyword evidence="3 5" id="KW-0808">Transferase</keyword>
<evidence type="ECO:0000256" key="5">
    <source>
        <dbReference type="PROSITE-ProRule" id="PRU01016"/>
    </source>
</evidence>
<evidence type="ECO:0000313" key="7">
    <source>
        <dbReference type="Proteomes" id="UP001479436"/>
    </source>
</evidence>
<evidence type="ECO:0000256" key="2">
    <source>
        <dbReference type="ARBA" id="ARBA00022603"/>
    </source>
</evidence>
<evidence type="ECO:0000256" key="3">
    <source>
        <dbReference type="ARBA" id="ARBA00022679"/>
    </source>
</evidence>
<comment type="caution">
    <text evidence="6">The sequence shown here is derived from an EMBL/GenBank/DDBJ whole genome shotgun (WGS) entry which is preliminary data.</text>
</comment>
<dbReference type="SUPFAM" id="SSF53335">
    <property type="entry name" value="S-adenosyl-L-methionine-dependent methyltransferases"/>
    <property type="match status" value="1"/>
</dbReference>
<dbReference type="InterPro" id="IPR050390">
    <property type="entry name" value="C5-Methyltransferase"/>
</dbReference>
<dbReference type="InterPro" id="IPR029063">
    <property type="entry name" value="SAM-dependent_MTases_sf"/>
</dbReference>
<gene>
    <name evidence="6" type="ORF">K7432_010758</name>
</gene>
<dbReference type="InterPro" id="IPR001525">
    <property type="entry name" value="C5_MeTfrase"/>
</dbReference>
<organism evidence="6 7">
    <name type="scientific">Basidiobolus ranarum</name>
    <dbReference type="NCBI Taxonomy" id="34480"/>
    <lineage>
        <taxon>Eukaryota</taxon>
        <taxon>Fungi</taxon>
        <taxon>Fungi incertae sedis</taxon>
        <taxon>Zoopagomycota</taxon>
        <taxon>Entomophthoromycotina</taxon>
        <taxon>Basidiobolomycetes</taxon>
        <taxon>Basidiobolales</taxon>
        <taxon>Basidiobolaceae</taxon>
        <taxon>Basidiobolus</taxon>
    </lineage>
</organism>
<dbReference type="InterPro" id="IPR031303">
    <property type="entry name" value="C5_meth_CS"/>
</dbReference>
<name>A0ABR2VV04_9FUNG</name>
<evidence type="ECO:0000256" key="4">
    <source>
        <dbReference type="ARBA" id="ARBA00022691"/>
    </source>
</evidence>
<accession>A0ABR2VV04</accession>
<dbReference type="PROSITE" id="PS51679">
    <property type="entry name" value="SAM_MT_C5"/>
    <property type="match status" value="1"/>
</dbReference>
<comment type="caution">
    <text evidence="5">Lacks conserved residue(s) required for the propagation of feature annotation.</text>
</comment>
<sequence length="321" mass="35978">MGVVKFILRALTSMGYQTRFSVQQAGHHGLPQSRRRLFFWGAKRGSNLPMFPQPSNCFPKRGTLNVNLPNGGHSIAIKRTIGHAPHPPVTVADAICDLPGFEYRNPATIYKVKNERKSIFKKLSVKSGGYIGDMETEYSHPPLTEYQRQLRKHATKLYNHITRGFNELTTERICGVPMWAGADHSNLPEKLKPWCLSSPDSAASRHNGWKGLFGRLDFDGHFQTALTDIQPMGKQGTVIHPNQERVLSVRECARAQGFPDDFIFYNFNKQDVKDLHRQVGNAVPPPLAAALGEQLKLALLETISDEADNEANSAEQNYRCT</sequence>
<dbReference type="Proteomes" id="UP001479436">
    <property type="component" value="Unassembled WGS sequence"/>
</dbReference>
<keyword evidence="4 5" id="KW-0949">S-adenosyl-L-methionine</keyword>
<comment type="similarity">
    <text evidence="5">Belongs to the class I-like SAM-binding methyltransferase superfamily. C5-methyltransferase family.</text>
</comment>
<reference evidence="6 7" key="1">
    <citation type="submission" date="2023-04" db="EMBL/GenBank/DDBJ databases">
        <title>Genome of Basidiobolus ranarum AG-B5.</title>
        <authorList>
            <person name="Stajich J.E."/>
            <person name="Carter-House D."/>
            <person name="Gryganskyi A."/>
        </authorList>
    </citation>
    <scope>NUCLEOTIDE SEQUENCE [LARGE SCALE GENOMIC DNA]</scope>
    <source>
        <strain evidence="6 7">AG-B5</strain>
    </source>
</reference>
<dbReference type="PANTHER" id="PTHR10629:SF52">
    <property type="entry name" value="DNA (CYTOSINE-5)-METHYLTRANSFERASE 1"/>
    <property type="match status" value="1"/>
</dbReference>
<proteinExistence type="inferred from homology"/>
<keyword evidence="2 5" id="KW-0489">Methyltransferase</keyword>
<evidence type="ECO:0000313" key="6">
    <source>
        <dbReference type="EMBL" id="KAK9703383.1"/>
    </source>
</evidence>
<dbReference type="Gene3D" id="3.40.50.150">
    <property type="entry name" value="Vaccinia Virus protein VP39"/>
    <property type="match status" value="1"/>
</dbReference>
<dbReference type="Gene3D" id="3.90.120.10">
    <property type="entry name" value="DNA Methylase, subunit A, domain 2"/>
    <property type="match status" value="2"/>
</dbReference>
<dbReference type="PROSITE" id="PS00095">
    <property type="entry name" value="C5_MTASE_2"/>
    <property type="match status" value="1"/>
</dbReference>
<dbReference type="EMBL" id="JASJQH010007641">
    <property type="protein sequence ID" value="KAK9703383.1"/>
    <property type="molecule type" value="Genomic_DNA"/>
</dbReference>
<protein>
    <recommendedName>
        <fullName evidence="1">DNA (cytosine-5-)-methyltransferase</fullName>
        <ecNumber evidence="1">2.1.1.37</ecNumber>
    </recommendedName>
</protein>